<keyword evidence="5 6" id="KW-0413">Isomerase</keyword>
<keyword evidence="8" id="KW-1133">Transmembrane helix</keyword>
<feature type="transmembrane region" description="Helical" evidence="8">
    <location>
        <begin position="6"/>
        <end position="23"/>
    </location>
</feature>
<evidence type="ECO:0000256" key="1">
    <source>
        <dbReference type="ARBA" id="ARBA00000971"/>
    </source>
</evidence>
<dbReference type="PROSITE" id="PS50059">
    <property type="entry name" value="FKBP_PPIASE"/>
    <property type="match status" value="1"/>
</dbReference>
<dbReference type="OrthoDB" id="9814548at2"/>
<organism evidence="10 11">
    <name type="scientific">Pseudoalteromonas piscicida</name>
    <dbReference type="NCBI Taxonomy" id="43662"/>
    <lineage>
        <taxon>Bacteria</taxon>
        <taxon>Pseudomonadati</taxon>
        <taxon>Pseudomonadota</taxon>
        <taxon>Gammaproteobacteria</taxon>
        <taxon>Alteromonadales</taxon>
        <taxon>Pseudoalteromonadaceae</taxon>
        <taxon>Pseudoalteromonas</taxon>
    </lineage>
</organism>
<evidence type="ECO:0000256" key="5">
    <source>
        <dbReference type="ARBA" id="ARBA00023235"/>
    </source>
</evidence>
<reference evidence="11" key="1">
    <citation type="journal article" date="2019" name="Genome Announc.">
        <title>Draft Genome Sequence of Pseudoalteromonas piscicida Strain 36Y ROTHPW, an Hypersaline Seawater Isolate from the South Coast of Sonora, Mexico.</title>
        <authorList>
            <person name="Sanchez-Diaz R."/>
            <person name="Molina-Garza Z.J."/>
            <person name="Cruz-Suarez L.E."/>
            <person name="Selvin J."/>
            <person name="Kiran G.S."/>
            <person name="Ibarra-Gamez J.C."/>
            <person name="Gomez-Gil B."/>
            <person name="Galaviz-Silva L."/>
        </authorList>
    </citation>
    <scope>NUCLEOTIDE SEQUENCE [LARGE SCALE GENOMIC DNA]</scope>
    <source>
        <strain evidence="11">36Y_RITHPW</strain>
    </source>
</reference>
<dbReference type="PANTHER" id="PTHR43811:SF57">
    <property type="entry name" value="FKBP-TYPE PEPTIDYL-PROLYL CIS-TRANS ISOMERASE FKPA-RELATED"/>
    <property type="match status" value="1"/>
</dbReference>
<evidence type="ECO:0000256" key="4">
    <source>
        <dbReference type="ARBA" id="ARBA00023110"/>
    </source>
</evidence>
<dbReference type="Pfam" id="PF00254">
    <property type="entry name" value="FKBP_C"/>
    <property type="match status" value="1"/>
</dbReference>
<evidence type="ECO:0000256" key="7">
    <source>
        <dbReference type="RuleBase" id="RU003915"/>
    </source>
</evidence>
<dbReference type="PANTHER" id="PTHR43811">
    <property type="entry name" value="FKBP-TYPE PEPTIDYL-PROLYL CIS-TRANS ISOMERASE FKPA"/>
    <property type="match status" value="1"/>
</dbReference>
<dbReference type="Gene3D" id="3.10.50.40">
    <property type="match status" value="1"/>
</dbReference>
<evidence type="ECO:0000256" key="3">
    <source>
        <dbReference type="ARBA" id="ARBA00022729"/>
    </source>
</evidence>
<protein>
    <recommendedName>
        <fullName evidence="7">Peptidyl-prolyl cis-trans isomerase</fullName>
        <ecNumber evidence="7">5.2.1.8</ecNumber>
    </recommendedName>
</protein>
<evidence type="ECO:0000256" key="8">
    <source>
        <dbReference type="SAM" id="Phobius"/>
    </source>
</evidence>
<evidence type="ECO:0000313" key="11">
    <source>
        <dbReference type="Proteomes" id="UP000228621"/>
    </source>
</evidence>
<accession>A0A2A5JRG6</accession>
<evidence type="ECO:0000259" key="9">
    <source>
        <dbReference type="PROSITE" id="PS50059"/>
    </source>
</evidence>
<keyword evidence="8" id="KW-0812">Transmembrane</keyword>
<dbReference type="SUPFAM" id="SSF54534">
    <property type="entry name" value="FKBP-like"/>
    <property type="match status" value="1"/>
</dbReference>
<dbReference type="InterPro" id="IPR001179">
    <property type="entry name" value="PPIase_FKBP_dom"/>
</dbReference>
<dbReference type="InterPro" id="IPR000774">
    <property type="entry name" value="PPIase_FKBP_N"/>
</dbReference>
<dbReference type="GO" id="GO:0003755">
    <property type="term" value="F:peptidyl-prolyl cis-trans isomerase activity"/>
    <property type="evidence" value="ECO:0007669"/>
    <property type="project" value="UniProtKB-UniRule"/>
</dbReference>
<sequence>MTTTNIILVIVALVIAVMFFRGGQKQKQLAQFNRVQAADFLKENEKRAEVHKTDSGLQYEVITQTEGGKQPSATSKVKVHYHGTLLDGSVFDSSVLRDQPISFGLNQVIPGWTEGVQLMTEGDKYRFWIGPDLGYGDRAAGKIEPGSLLVFEVELLAVE</sequence>
<evidence type="ECO:0000313" key="10">
    <source>
        <dbReference type="EMBL" id="PCK31919.1"/>
    </source>
</evidence>
<dbReference type="EC" id="5.2.1.8" evidence="7"/>
<keyword evidence="3" id="KW-0732">Signal</keyword>
<dbReference type="Proteomes" id="UP000228621">
    <property type="component" value="Unassembled WGS sequence"/>
</dbReference>
<keyword evidence="11" id="KW-1185">Reference proteome</keyword>
<feature type="domain" description="PPIase FKBP-type" evidence="9">
    <location>
        <begin position="74"/>
        <end position="159"/>
    </location>
</feature>
<name>A0A2A5JRG6_PSEO7</name>
<dbReference type="RefSeq" id="WP_099641870.1">
    <property type="nucleotide sequence ID" value="NZ_NKHF01000042.1"/>
</dbReference>
<keyword evidence="8" id="KW-0472">Membrane</keyword>
<proteinExistence type="inferred from homology"/>
<comment type="catalytic activity">
    <reaction evidence="1 6 7">
        <text>[protein]-peptidylproline (omega=180) = [protein]-peptidylproline (omega=0)</text>
        <dbReference type="Rhea" id="RHEA:16237"/>
        <dbReference type="Rhea" id="RHEA-COMP:10747"/>
        <dbReference type="Rhea" id="RHEA-COMP:10748"/>
        <dbReference type="ChEBI" id="CHEBI:83833"/>
        <dbReference type="ChEBI" id="CHEBI:83834"/>
        <dbReference type="EC" id="5.2.1.8"/>
    </reaction>
</comment>
<comment type="similarity">
    <text evidence="2 7">Belongs to the FKBP-type PPIase family.</text>
</comment>
<dbReference type="GO" id="GO:0006457">
    <property type="term" value="P:protein folding"/>
    <property type="evidence" value="ECO:0007669"/>
    <property type="project" value="InterPro"/>
</dbReference>
<dbReference type="InterPro" id="IPR046357">
    <property type="entry name" value="PPIase_dom_sf"/>
</dbReference>
<evidence type="ECO:0000256" key="2">
    <source>
        <dbReference type="ARBA" id="ARBA00006577"/>
    </source>
</evidence>
<dbReference type="FunFam" id="3.10.50.40:FF:000045">
    <property type="entry name" value="Peptidyl-prolyl cis-trans isomerase"/>
    <property type="match status" value="1"/>
</dbReference>
<dbReference type="EMBL" id="NKHF01000042">
    <property type="protein sequence ID" value="PCK31919.1"/>
    <property type="molecule type" value="Genomic_DNA"/>
</dbReference>
<dbReference type="Pfam" id="PF01346">
    <property type="entry name" value="FKBP_N"/>
    <property type="match status" value="1"/>
</dbReference>
<evidence type="ECO:0000256" key="6">
    <source>
        <dbReference type="PROSITE-ProRule" id="PRU00277"/>
    </source>
</evidence>
<keyword evidence="4 6" id="KW-0697">Rotamase</keyword>
<gene>
    <name evidence="10" type="ORF">CEX98_09680</name>
</gene>
<dbReference type="AlphaFoldDB" id="A0A2A5JRG6"/>
<comment type="caution">
    <text evidence="10">The sequence shown here is derived from an EMBL/GenBank/DDBJ whole genome shotgun (WGS) entry which is preliminary data.</text>
</comment>